<feature type="domain" description="Sorting nexin/Vps5-like C-terminal" evidence="1">
    <location>
        <begin position="85"/>
        <end position="175"/>
    </location>
</feature>
<dbReference type="AlphaFoldDB" id="G0P2U1"/>
<reference evidence="3" key="1">
    <citation type="submission" date="2011-07" db="EMBL/GenBank/DDBJ databases">
        <authorList>
            <consortium name="Caenorhabditis brenneri Sequencing and Analysis Consortium"/>
            <person name="Wilson R.K."/>
        </authorList>
    </citation>
    <scope>NUCLEOTIDE SEQUENCE [LARGE SCALE GENOMIC DNA]</scope>
    <source>
        <strain evidence="3">PB2801</strain>
    </source>
</reference>
<evidence type="ECO:0000313" key="3">
    <source>
        <dbReference type="Proteomes" id="UP000008068"/>
    </source>
</evidence>
<dbReference type="GO" id="GO:0035091">
    <property type="term" value="F:phosphatidylinositol binding"/>
    <property type="evidence" value="ECO:0007669"/>
    <property type="project" value="TreeGrafter"/>
</dbReference>
<dbReference type="PANTHER" id="PTHR10555:SF170">
    <property type="entry name" value="FI18122P1"/>
    <property type="match status" value="1"/>
</dbReference>
<evidence type="ECO:0000259" key="1">
    <source>
        <dbReference type="Pfam" id="PF09325"/>
    </source>
</evidence>
<dbReference type="InterPro" id="IPR015404">
    <property type="entry name" value="Vps5_C"/>
</dbReference>
<gene>
    <name evidence="2" type="ORF">CAEBREN_05230</name>
</gene>
<dbReference type="STRING" id="135651.G0P2U1"/>
<dbReference type="eggNOG" id="KOG2273">
    <property type="taxonomic scope" value="Eukaryota"/>
</dbReference>
<organism evidence="3">
    <name type="scientific">Caenorhabditis brenneri</name>
    <name type="common">Nematode worm</name>
    <dbReference type="NCBI Taxonomy" id="135651"/>
    <lineage>
        <taxon>Eukaryota</taxon>
        <taxon>Metazoa</taxon>
        <taxon>Ecdysozoa</taxon>
        <taxon>Nematoda</taxon>
        <taxon>Chromadorea</taxon>
        <taxon>Rhabditida</taxon>
        <taxon>Rhabditina</taxon>
        <taxon>Rhabditomorpha</taxon>
        <taxon>Rhabditoidea</taxon>
        <taxon>Rhabditidae</taxon>
        <taxon>Peloderinae</taxon>
        <taxon>Caenorhabditis</taxon>
    </lineage>
</organism>
<accession>G0P2U1</accession>
<dbReference type="HOGENOM" id="CLU_1462554_0_0_1"/>
<dbReference type="Gene3D" id="1.20.1270.60">
    <property type="entry name" value="Arfaptin homology (AH) domain/BAR domain"/>
    <property type="match status" value="2"/>
</dbReference>
<dbReference type="GO" id="GO:0034498">
    <property type="term" value="P:early endosome to Golgi transport"/>
    <property type="evidence" value="ECO:0007669"/>
    <property type="project" value="TreeGrafter"/>
</dbReference>
<dbReference type="Pfam" id="PF09325">
    <property type="entry name" value="Vps5"/>
    <property type="match status" value="2"/>
</dbReference>
<feature type="domain" description="Sorting nexin/Vps5-like C-terminal" evidence="1">
    <location>
        <begin position="2"/>
        <end position="80"/>
    </location>
</feature>
<name>G0P2U1_CAEBE</name>
<dbReference type="GO" id="GO:0005829">
    <property type="term" value="C:cytosol"/>
    <property type="evidence" value="ECO:0007669"/>
    <property type="project" value="GOC"/>
</dbReference>
<dbReference type="EMBL" id="GL380031">
    <property type="protein sequence ID" value="EGT43392.1"/>
    <property type="molecule type" value="Genomic_DNA"/>
</dbReference>
<dbReference type="InParanoid" id="G0P2U1"/>
<dbReference type="Proteomes" id="UP000008068">
    <property type="component" value="Unassembled WGS sequence"/>
</dbReference>
<proteinExistence type="predicted"/>
<dbReference type="PANTHER" id="PTHR10555">
    <property type="entry name" value="SORTING NEXIN"/>
    <property type="match status" value="1"/>
</dbReference>
<protein>
    <recommendedName>
        <fullName evidence="1">Sorting nexin/Vps5-like C-terminal domain-containing protein</fullName>
    </recommendedName>
</protein>
<dbReference type="GO" id="GO:0010008">
    <property type="term" value="C:endosome membrane"/>
    <property type="evidence" value="ECO:0007669"/>
    <property type="project" value="TreeGrafter"/>
</dbReference>
<dbReference type="InterPro" id="IPR027267">
    <property type="entry name" value="AH/BAR_dom_sf"/>
</dbReference>
<keyword evidence="3" id="KW-1185">Reference proteome</keyword>
<dbReference type="OrthoDB" id="271164at2759"/>
<dbReference type="OMA" id="FDTERMP"/>
<sequence length="185" mass="21061">MSFRVTESNLLFHQIQSQIDELVKGLKRLYSVNQVSVAARQETPTSEEPLREAFSTLVACDESTAVSRAISAVTETVKLMATGFERIGCWPQWKNAQQTLAHKRDQRTKMDDPNQKSEHLEAEIAKNVRNVDQLDKKLIDLSTVILKDLGKFDTERMPDMMQFLIEYIENTSRTSAELQDVPGKC</sequence>
<evidence type="ECO:0000313" key="2">
    <source>
        <dbReference type="EMBL" id="EGT43392.1"/>
    </source>
</evidence>